<reference evidence="2" key="1">
    <citation type="submission" date="2023-06" db="EMBL/GenBank/DDBJ databases">
        <title>Genome-scale phylogeny and comparative genomics of the fungal order Sordariales.</title>
        <authorList>
            <consortium name="Lawrence Berkeley National Laboratory"/>
            <person name="Hensen N."/>
            <person name="Bonometti L."/>
            <person name="Westerberg I."/>
            <person name="Brannstrom I.O."/>
            <person name="Guillou S."/>
            <person name="Cros-Aarteil S."/>
            <person name="Calhoun S."/>
            <person name="Haridas S."/>
            <person name="Kuo A."/>
            <person name="Mondo S."/>
            <person name="Pangilinan J."/>
            <person name="Riley R."/>
            <person name="Labutti K."/>
            <person name="Andreopoulos B."/>
            <person name="Lipzen A."/>
            <person name="Chen C."/>
            <person name="Yanf M."/>
            <person name="Daum C."/>
            <person name="Ng V."/>
            <person name="Clum A."/>
            <person name="Steindorff A."/>
            <person name="Ohm R."/>
            <person name="Martin F."/>
            <person name="Silar P."/>
            <person name="Natvig D."/>
            <person name="Lalanne C."/>
            <person name="Gautier V."/>
            <person name="Ament-Velasquez S.L."/>
            <person name="Kruys A."/>
            <person name="Hutchinson M.I."/>
            <person name="Powell A.J."/>
            <person name="Barry K."/>
            <person name="Miller A.N."/>
            <person name="Grigoriev I.V."/>
            <person name="Debuchy R."/>
            <person name="Gladieux P."/>
            <person name="Thoren M.H."/>
            <person name="Johannesson H."/>
        </authorList>
    </citation>
    <scope>NUCLEOTIDE SEQUENCE</scope>
    <source>
        <strain evidence="2">SMH2532-1</strain>
    </source>
</reference>
<evidence type="ECO:0000259" key="1">
    <source>
        <dbReference type="Pfam" id="PF08975"/>
    </source>
</evidence>
<dbReference type="EMBL" id="JAULSV010000001">
    <property type="protein sequence ID" value="KAK0657105.1"/>
    <property type="molecule type" value="Genomic_DNA"/>
</dbReference>
<dbReference type="SUPFAM" id="SSF55144">
    <property type="entry name" value="LigT-like"/>
    <property type="match status" value="1"/>
</dbReference>
<feature type="domain" description="DUF1868" evidence="1">
    <location>
        <begin position="44"/>
        <end position="157"/>
    </location>
</feature>
<organism evidence="2 3">
    <name type="scientific">Cercophora newfieldiana</name>
    <dbReference type="NCBI Taxonomy" id="92897"/>
    <lineage>
        <taxon>Eukaryota</taxon>
        <taxon>Fungi</taxon>
        <taxon>Dikarya</taxon>
        <taxon>Ascomycota</taxon>
        <taxon>Pezizomycotina</taxon>
        <taxon>Sordariomycetes</taxon>
        <taxon>Sordariomycetidae</taxon>
        <taxon>Sordariales</taxon>
        <taxon>Lasiosphaeriaceae</taxon>
        <taxon>Cercophora</taxon>
    </lineage>
</organism>
<sequence>MRSFFRSLKSRRGDSDDDVDFPTFKVTIPDADRDPGFPIGVPSKFDPQGNVQPFSGNTIIAHLSPQSELYASLLNLHAKLAASPLASLFALLPPESWHMTIFEGVCDSVRAPGHWPRDIAPEASLAHCTSHFARKLEHFKLGPTEQPPYRLAVTGFSSFAVGIGIRLSLRTPEEEARFRKLRDRLAETLQIKHAHHKYYELHLSMAYFLRYLDKEQKAQLNALLKGHFETMPKLFELGAPEFCTFEDMFRFDRMFYLK</sequence>
<gene>
    <name evidence="2" type="ORF">B0T16DRAFT_52022</name>
</gene>
<keyword evidence="2" id="KW-0436">Ligase</keyword>
<comment type="caution">
    <text evidence="2">The sequence shown here is derived from an EMBL/GenBank/DDBJ whole genome shotgun (WGS) entry which is preliminary data.</text>
</comment>
<dbReference type="InterPro" id="IPR009097">
    <property type="entry name" value="Cyclic_Pdiesterase"/>
</dbReference>
<evidence type="ECO:0000313" key="3">
    <source>
        <dbReference type="Proteomes" id="UP001174936"/>
    </source>
</evidence>
<dbReference type="Pfam" id="PF08975">
    <property type="entry name" value="2H-phosphodiest"/>
    <property type="match status" value="1"/>
</dbReference>
<dbReference type="AlphaFoldDB" id="A0AA39YTE2"/>
<accession>A0AA39YTE2</accession>
<evidence type="ECO:0000313" key="2">
    <source>
        <dbReference type="EMBL" id="KAK0657105.1"/>
    </source>
</evidence>
<keyword evidence="3" id="KW-1185">Reference proteome</keyword>
<proteinExistence type="predicted"/>
<protein>
    <submittedName>
        <fullName evidence="2">RNA ligase/cyclic nucleotide phosphodiesterase</fullName>
    </submittedName>
</protein>
<name>A0AA39YTE2_9PEZI</name>
<dbReference type="Proteomes" id="UP001174936">
    <property type="component" value="Unassembled WGS sequence"/>
</dbReference>
<dbReference type="InterPro" id="IPR015069">
    <property type="entry name" value="2H-PEstase_DUF1868"/>
</dbReference>
<dbReference type="GO" id="GO:0016874">
    <property type="term" value="F:ligase activity"/>
    <property type="evidence" value="ECO:0007669"/>
    <property type="project" value="UniProtKB-KW"/>
</dbReference>
<dbReference type="Gene3D" id="3.90.1140.10">
    <property type="entry name" value="Cyclic phosphodiesterase"/>
    <property type="match status" value="1"/>
</dbReference>